<protein>
    <recommendedName>
        <fullName evidence="6">FTP domain-containing protein</fullName>
    </recommendedName>
</protein>
<accession>X0VFZ6</accession>
<evidence type="ECO:0000256" key="1">
    <source>
        <dbReference type="ARBA" id="ARBA00022670"/>
    </source>
</evidence>
<keyword evidence="1" id="KW-0645">Protease</keyword>
<evidence type="ECO:0000313" key="7">
    <source>
        <dbReference type="EMBL" id="GAG10142.1"/>
    </source>
</evidence>
<dbReference type="PANTHER" id="PTHR33794:SF1">
    <property type="entry name" value="BACILLOLYSIN"/>
    <property type="match status" value="1"/>
</dbReference>
<gene>
    <name evidence="7" type="ORF">S01H1_39079</name>
</gene>
<dbReference type="GO" id="GO:0008237">
    <property type="term" value="F:metallopeptidase activity"/>
    <property type="evidence" value="ECO:0007669"/>
    <property type="project" value="UniProtKB-KW"/>
</dbReference>
<evidence type="ECO:0000256" key="2">
    <source>
        <dbReference type="ARBA" id="ARBA00022723"/>
    </source>
</evidence>
<name>X0VFZ6_9ZZZZ</name>
<dbReference type="PANTHER" id="PTHR33794">
    <property type="entry name" value="BACILLOLYSIN"/>
    <property type="match status" value="1"/>
</dbReference>
<comment type="caution">
    <text evidence="7">The sequence shown here is derived from an EMBL/GenBank/DDBJ whole genome shotgun (WGS) entry which is preliminary data.</text>
</comment>
<dbReference type="Pfam" id="PF07504">
    <property type="entry name" value="FTP"/>
    <property type="match status" value="1"/>
</dbReference>
<evidence type="ECO:0000256" key="5">
    <source>
        <dbReference type="ARBA" id="ARBA00023049"/>
    </source>
</evidence>
<keyword evidence="3" id="KW-0378">Hydrolase</keyword>
<keyword evidence="5" id="KW-0482">Metalloprotease</keyword>
<dbReference type="Gene3D" id="3.10.450.490">
    <property type="match status" value="1"/>
</dbReference>
<feature type="non-terminal residue" evidence="7">
    <location>
        <position position="1"/>
    </location>
</feature>
<feature type="domain" description="FTP" evidence="6">
    <location>
        <begin position="110"/>
        <end position="155"/>
    </location>
</feature>
<dbReference type="EMBL" id="BARS01024629">
    <property type="protein sequence ID" value="GAG10142.1"/>
    <property type="molecule type" value="Genomic_DNA"/>
</dbReference>
<feature type="non-terminal residue" evidence="7">
    <location>
        <position position="268"/>
    </location>
</feature>
<dbReference type="GO" id="GO:0006508">
    <property type="term" value="P:proteolysis"/>
    <property type="evidence" value="ECO:0007669"/>
    <property type="project" value="UniProtKB-KW"/>
</dbReference>
<evidence type="ECO:0000256" key="4">
    <source>
        <dbReference type="ARBA" id="ARBA00022833"/>
    </source>
</evidence>
<dbReference type="GO" id="GO:0046872">
    <property type="term" value="F:metal ion binding"/>
    <property type="evidence" value="ECO:0007669"/>
    <property type="project" value="UniProtKB-KW"/>
</dbReference>
<proteinExistence type="predicted"/>
<evidence type="ECO:0000256" key="3">
    <source>
        <dbReference type="ARBA" id="ARBA00022801"/>
    </source>
</evidence>
<dbReference type="InterPro" id="IPR011096">
    <property type="entry name" value="FTP_domain"/>
</dbReference>
<keyword evidence="4" id="KW-0862">Zinc</keyword>
<evidence type="ECO:0000259" key="6">
    <source>
        <dbReference type="Pfam" id="PF07504"/>
    </source>
</evidence>
<keyword evidence="2" id="KW-0479">Metal-binding</keyword>
<organism evidence="7">
    <name type="scientific">marine sediment metagenome</name>
    <dbReference type="NCBI Taxonomy" id="412755"/>
    <lineage>
        <taxon>unclassified sequences</taxon>
        <taxon>metagenomes</taxon>
        <taxon>ecological metagenomes</taxon>
    </lineage>
</organism>
<sequence>FVIGLLGGVAGGEGAAPADPLAAMFPDTGSKYLESQDLAGLFGSIEGARAGAKPRKAFTDNGFLNFFSAPRKGRIALGASLESAPAAEQALGFVAEHGAAFGVKSDSSGFTVLKVDTQPNRTFVRLSQTYANLPVYGAQMVVQVGKSGGIEAVVSDIMSRTFKLDDGRISLTATLSGEEAEDAALEAVASDPKISSVDGGISTDDLSIAKDAELMIFDPTVVGTKGDPRLVWRTEVIREEEVLAVPISGKTGPGEPTPVAMRTVDELV</sequence>
<dbReference type="InterPro" id="IPR050728">
    <property type="entry name" value="Zinc_Metalloprotease_M4"/>
</dbReference>
<dbReference type="AlphaFoldDB" id="X0VFZ6"/>
<reference evidence="7" key="1">
    <citation type="journal article" date="2014" name="Front. Microbiol.">
        <title>High frequency of phylogenetically diverse reductive dehalogenase-homologous genes in deep subseafloor sedimentary metagenomes.</title>
        <authorList>
            <person name="Kawai M."/>
            <person name="Futagami T."/>
            <person name="Toyoda A."/>
            <person name="Takaki Y."/>
            <person name="Nishi S."/>
            <person name="Hori S."/>
            <person name="Arai W."/>
            <person name="Tsubouchi T."/>
            <person name="Morono Y."/>
            <person name="Uchiyama I."/>
            <person name="Ito T."/>
            <person name="Fujiyama A."/>
            <person name="Inagaki F."/>
            <person name="Takami H."/>
        </authorList>
    </citation>
    <scope>NUCLEOTIDE SEQUENCE</scope>
    <source>
        <strain evidence="7">Expedition CK06-06</strain>
    </source>
</reference>